<proteinExistence type="predicted"/>
<sequence length="59" mass="6761">MYMKRESLDPKVDFVFKQIFGSEKHPEILIAFLNSVFGIKGTEGEIVSVKIENPDMDKN</sequence>
<evidence type="ECO:0000313" key="1">
    <source>
        <dbReference type="EMBL" id="TDX51519.1"/>
    </source>
</evidence>
<reference evidence="1 2" key="1">
    <citation type="submission" date="2019-03" db="EMBL/GenBank/DDBJ databases">
        <title>Subsurface microbial communities from deep shales in Ohio and West Virginia, USA.</title>
        <authorList>
            <person name="Wrighton K."/>
        </authorList>
    </citation>
    <scope>NUCLEOTIDE SEQUENCE [LARGE SCALE GENOMIC DNA]</scope>
    <source>
        <strain evidence="1 2">MSL 6dP</strain>
    </source>
</reference>
<evidence type="ECO:0000313" key="2">
    <source>
        <dbReference type="Proteomes" id="UP000295832"/>
    </source>
</evidence>
<dbReference type="EMBL" id="SOEG01000012">
    <property type="protein sequence ID" value="TDX51519.1"/>
    <property type="molecule type" value="Genomic_DNA"/>
</dbReference>
<organism evidence="1 2">
    <name type="scientific">Orenia marismortui</name>
    <dbReference type="NCBI Taxonomy" id="46469"/>
    <lineage>
        <taxon>Bacteria</taxon>
        <taxon>Bacillati</taxon>
        <taxon>Bacillota</taxon>
        <taxon>Clostridia</taxon>
        <taxon>Halanaerobiales</taxon>
        <taxon>Halobacteroidaceae</taxon>
        <taxon>Orenia</taxon>
    </lineage>
</organism>
<accession>A0A4R8H8G5</accession>
<dbReference type="Proteomes" id="UP000295832">
    <property type="component" value="Unassembled WGS sequence"/>
</dbReference>
<keyword evidence="2" id="KW-1185">Reference proteome</keyword>
<protein>
    <submittedName>
        <fullName evidence="1">PD-(D/E)XK nuclease-like transposase</fullName>
    </submittedName>
</protein>
<dbReference type="Pfam" id="PF12784">
    <property type="entry name" value="PDDEXK_2"/>
    <property type="match status" value="1"/>
</dbReference>
<name>A0A4R8H8G5_9FIRM</name>
<gene>
    <name evidence="1" type="ORF">C7959_11219</name>
</gene>
<comment type="caution">
    <text evidence="1">The sequence shown here is derived from an EMBL/GenBank/DDBJ whole genome shotgun (WGS) entry which is preliminary data.</text>
</comment>
<dbReference type="AlphaFoldDB" id="A0A4R8H8G5"/>